<dbReference type="Pfam" id="PF17289">
    <property type="entry name" value="Terminase_6C"/>
    <property type="match status" value="1"/>
</dbReference>
<feature type="domain" description="Terminase large subunit gp17-like C-terminal" evidence="5">
    <location>
        <begin position="319"/>
        <end position="467"/>
    </location>
</feature>
<dbReference type="GO" id="GO:0005524">
    <property type="term" value="F:ATP binding"/>
    <property type="evidence" value="ECO:0007669"/>
    <property type="project" value="UniProtKB-KW"/>
</dbReference>
<dbReference type="InterPro" id="IPR006517">
    <property type="entry name" value="Phage_terminase_lsu-like_C"/>
</dbReference>
<evidence type="ECO:0000259" key="5">
    <source>
        <dbReference type="Pfam" id="PF17289"/>
    </source>
</evidence>
<dbReference type="NCBIfam" id="TIGR01630">
    <property type="entry name" value="psiM2_ORF9"/>
    <property type="match status" value="1"/>
</dbReference>
<keyword evidence="1" id="KW-1188">Viral release from host cell</keyword>
<evidence type="ECO:0000256" key="1">
    <source>
        <dbReference type="ARBA" id="ARBA00022612"/>
    </source>
</evidence>
<keyword evidence="2" id="KW-0547">Nucleotide-binding</keyword>
<dbReference type="Gene3D" id="3.40.50.300">
    <property type="entry name" value="P-loop containing nucleotide triphosphate hydrolases"/>
    <property type="match status" value="1"/>
</dbReference>
<organism evidence="7">
    <name type="scientific">uncultured Caudovirales phage</name>
    <dbReference type="NCBI Taxonomy" id="2100421"/>
    <lineage>
        <taxon>Viruses</taxon>
        <taxon>Duplodnaviria</taxon>
        <taxon>Heunggongvirae</taxon>
        <taxon>Uroviricota</taxon>
        <taxon>Caudoviricetes</taxon>
        <taxon>Peduoviridae</taxon>
        <taxon>Maltschvirus</taxon>
        <taxon>Maltschvirus maltsch</taxon>
    </lineage>
</organism>
<name>A0A6J5RW50_9CAUD</name>
<dbReference type="InterPro" id="IPR027417">
    <property type="entry name" value="P-loop_NTPase"/>
</dbReference>
<evidence type="ECO:0000256" key="2">
    <source>
        <dbReference type="ARBA" id="ARBA00022741"/>
    </source>
</evidence>
<dbReference type="EMBL" id="LR796844">
    <property type="protein sequence ID" value="CAB4169472.1"/>
    <property type="molecule type" value="Genomic_DNA"/>
</dbReference>
<evidence type="ECO:0000313" key="6">
    <source>
        <dbReference type="EMBL" id="CAB4169472.1"/>
    </source>
</evidence>
<keyword evidence="4" id="KW-0231">Viral genome packaging</keyword>
<gene>
    <name evidence="7" type="ORF">UFOVP1305_75</name>
    <name evidence="6" type="ORF">UFOVP896_20</name>
</gene>
<sequence length="493" mass="55282">MSDSLVDRLAAVDVEREQRRRLLDEQPLVAAAIERNDWLAMRRPSQRAPEGDWTVWLIVTGRGWGKTRTAAEWSVRRSNELSAMTGTPTRWALIAQTFTDGRDVMIEGESGLLRCLPPSRLRKGSIEDSWNRSLGEVMLDDGSLFKVYTAERARRLRGPQFHGAWADELSSWADATKGPTQDTTWSNLMLGLRLPPEPQIVVTTTPKRNALTRSLFEDAMRQRDECSKNGGYYEAEVFNRKRVWRTQPSIMLTQGSTYDNLANLAPQFAAQVLAQYEGTRLGQQELHGQMLTADGSLIRPEWFKIVDANSHVEQRIRMWDLAATEPSDTNPNPDYTAGFLVGRTSNGFIILHGTRFRLSPGKVEQRLVEQAHLDGPDVEVWIEQEPGASGKSMIAHFARLLEGTHRVRGYRPSGDKMTRASILLSGPAEQGRVEIAAGQYVQAFLDECADFPEGDHDDQIDVVSAALDVLSQHEPSQALFAPVSDVQASQWRM</sequence>
<evidence type="ECO:0000256" key="4">
    <source>
        <dbReference type="ARBA" id="ARBA00023219"/>
    </source>
</evidence>
<reference evidence="7" key="1">
    <citation type="submission" date="2020-05" db="EMBL/GenBank/DDBJ databases">
        <authorList>
            <person name="Chiriac C."/>
            <person name="Salcher M."/>
            <person name="Ghai R."/>
            <person name="Kavagutti S V."/>
        </authorList>
    </citation>
    <scope>NUCLEOTIDE SEQUENCE</scope>
</reference>
<dbReference type="EMBL" id="LR797254">
    <property type="protein sequence ID" value="CAB4198366.1"/>
    <property type="molecule type" value="Genomic_DNA"/>
</dbReference>
<dbReference type="InterPro" id="IPR035421">
    <property type="entry name" value="Terminase_6C"/>
</dbReference>
<protein>
    <submittedName>
        <fullName evidence="7">Archaeophage PsiM2, terminase large subunit</fullName>
    </submittedName>
</protein>
<dbReference type="Pfam" id="PF03237">
    <property type="entry name" value="Terminase_6N"/>
    <property type="match status" value="1"/>
</dbReference>
<evidence type="ECO:0000313" key="7">
    <source>
        <dbReference type="EMBL" id="CAB4198366.1"/>
    </source>
</evidence>
<proteinExistence type="predicted"/>
<evidence type="ECO:0000256" key="3">
    <source>
        <dbReference type="ARBA" id="ARBA00022840"/>
    </source>
</evidence>
<keyword evidence="3" id="KW-0067">ATP-binding</keyword>
<accession>A0A6J5RW50</accession>